<dbReference type="OrthoDB" id="10258156at2759"/>
<dbReference type="InterPro" id="IPR029063">
    <property type="entry name" value="SAM-dependent_MTases_sf"/>
</dbReference>
<dbReference type="InterPro" id="IPR025714">
    <property type="entry name" value="Methyltranfer_dom"/>
</dbReference>
<accession>A0A9Q0ERV2</accession>
<feature type="non-terminal residue" evidence="3">
    <location>
        <position position="1"/>
    </location>
</feature>
<protein>
    <recommendedName>
        <fullName evidence="2">Methyltransferase domain-containing protein</fullName>
    </recommendedName>
</protein>
<dbReference type="Gene3D" id="3.40.50.150">
    <property type="entry name" value="Vaccinia Virus protein VP39"/>
    <property type="match status" value="1"/>
</dbReference>
<dbReference type="Proteomes" id="UP001148018">
    <property type="component" value="Unassembled WGS sequence"/>
</dbReference>
<feature type="region of interest" description="Disordered" evidence="1">
    <location>
        <begin position="116"/>
        <end position="137"/>
    </location>
</feature>
<feature type="compositionally biased region" description="Basic and acidic residues" evidence="1">
    <location>
        <begin position="255"/>
        <end position="267"/>
    </location>
</feature>
<dbReference type="PANTHER" id="PTHR12496:SF9">
    <property type="entry name" value="METHYLTRANSFERASE-LIKE PROTEIN 25-RELATED"/>
    <property type="match status" value="1"/>
</dbReference>
<gene>
    <name evidence="3" type="ORF">NHX12_020448</name>
</gene>
<dbReference type="InterPro" id="IPR052220">
    <property type="entry name" value="METTL25"/>
</dbReference>
<keyword evidence="4" id="KW-1185">Reference proteome</keyword>
<dbReference type="CDD" id="cd02440">
    <property type="entry name" value="AdoMet_MTases"/>
    <property type="match status" value="1"/>
</dbReference>
<name>A0A9Q0ERV2_9TELE</name>
<sequence length="495" mass="55122">MSPLGDIRARIEEVRRFLTVSMSIANAHTVEFYTHDVWDRLVDVPPGDVLSAISSQDGHQGAPERHANETPTTIFGFCQGTQRLVDVHAMLAAAKALSIPGLGVSMSREQLLQSLRLEKPHVSPPHAERDASESEAGEFMNLKKSHEVRYMSEVVSCLAQGCGVKQVIDVGSGKGYLCSHLSLKYGLRVYGIDSSSSNTHGAHERNRKLKRFSRAYRAHPRKNGDVPVDPFLSMLPVGAIEEEKDETARGVPLGAEERERRKAENLARKAGRGPGSEQAPGGLYSPLTSYITAETELKELIDELQDAVVVGLHTCGDLAPSTLRMFVAKRELASVCSVGCCYHLLSEERWGVWLPHECVPPGAVVVLWTKRPDVRLPVGQGIQMESLFFRAVLHVILRDHFDSFRSEKRVGNVYSKSKSFLDYVRRALGRLELDHAKLSDGVIQDYHDTYTPRMAEMRAFNMLKVILAPCIEGVVLLDRLCYLREQMYLKGVRLP</sequence>
<dbReference type="AlphaFoldDB" id="A0A9Q0ERV2"/>
<feature type="compositionally biased region" description="Basic and acidic residues" evidence="1">
    <location>
        <begin position="116"/>
        <end position="132"/>
    </location>
</feature>
<dbReference type="Pfam" id="PF13679">
    <property type="entry name" value="Methyltransf_32"/>
    <property type="match status" value="1"/>
</dbReference>
<feature type="region of interest" description="Disordered" evidence="1">
    <location>
        <begin position="246"/>
        <end position="283"/>
    </location>
</feature>
<feature type="domain" description="Methyltransferase" evidence="2">
    <location>
        <begin position="143"/>
        <end position="347"/>
    </location>
</feature>
<reference evidence="3" key="1">
    <citation type="submission" date="2022-07" db="EMBL/GenBank/DDBJ databases">
        <title>Chromosome-level genome of Muraenolepis orangiensis.</title>
        <authorList>
            <person name="Kim J."/>
        </authorList>
    </citation>
    <scope>NUCLEOTIDE SEQUENCE</scope>
    <source>
        <strain evidence="3">KU_S4_2022</strain>
        <tissue evidence="3">Muscle</tissue>
    </source>
</reference>
<comment type="caution">
    <text evidence="3">The sequence shown here is derived from an EMBL/GenBank/DDBJ whole genome shotgun (WGS) entry which is preliminary data.</text>
</comment>
<organism evidence="3 4">
    <name type="scientific">Muraenolepis orangiensis</name>
    <name type="common">Patagonian moray cod</name>
    <dbReference type="NCBI Taxonomy" id="630683"/>
    <lineage>
        <taxon>Eukaryota</taxon>
        <taxon>Metazoa</taxon>
        <taxon>Chordata</taxon>
        <taxon>Craniata</taxon>
        <taxon>Vertebrata</taxon>
        <taxon>Euteleostomi</taxon>
        <taxon>Actinopterygii</taxon>
        <taxon>Neopterygii</taxon>
        <taxon>Teleostei</taxon>
        <taxon>Neoteleostei</taxon>
        <taxon>Acanthomorphata</taxon>
        <taxon>Zeiogadaria</taxon>
        <taxon>Gadariae</taxon>
        <taxon>Gadiformes</taxon>
        <taxon>Muraenolepidoidei</taxon>
        <taxon>Muraenolepididae</taxon>
        <taxon>Muraenolepis</taxon>
    </lineage>
</organism>
<dbReference type="PANTHER" id="PTHR12496">
    <property type="entry name" value="CGI-41 METHYLTRANSFERASE"/>
    <property type="match status" value="1"/>
</dbReference>
<evidence type="ECO:0000259" key="2">
    <source>
        <dbReference type="Pfam" id="PF13679"/>
    </source>
</evidence>
<dbReference type="SUPFAM" id="SSF53335">
    <property type="entry name" value="S-adenosyl-L-methionine-dependent methyltransferases"/>
    <property type="match status" value="1"/>
</dbReference>
<dbReference type="EMBL" id="JANIIK010000036">
    <property type="protein sequence ID" value="KAJ3612171.1"/>
    <property type="molecule type" value="Genomic_DNA"/>
</dbReference>
<evidence type="ECO:0000313" key="3">
    <source>
        <dbReference type="EMBL" id="KAJ3612171.1"/>
    </source>
</evidence>
<proteinExistence type="predicted"/>
<evidence type="ECO:0000256" key="1">
    <source>
        <dbReference type="SAM" id="MobiDB-lite"/>
    </source>
</evidence>
<evidence type="ECO:0000313" key="4">
    <source>
        <dbReference type="Proteomes" id="UP001148018"/>
    </source>
</evidence>